<keyword evidence="3" id="KW-0175">Coiled coil</keyword>
<gene>
    <name evidence="4" type="ORF">C1SCF055_LOCUS23577</name>
</gene>
<dbReference type="AlphaFoldDB" id="A0A9P1CVQ0"/>
<evidence type="ECO:0000313" key="6">
    <source>
        <dbReference type="Proteomes" id="UP001152797"/>
    </source>
</evidence>
<sequence>MASFPMTFADHAVGEKVSLVSKLCCFDPCHEAHIMEALYDKVTFKLHGLLDGSHERFSLMNVRYQQQYPTPILALEHDWLLQTIEDPPASILTTTHGEVVISRHRSQSLQSKSARVHTVGAASTISLCGKDSQLKAGDDPWIAQDPWKQYTQSKSASCIPSASDGIQQLADRIQNEVLQKLTAMTQMEQDDMPERLSTLENQVQQLMGQHKALDQNVQDLSNQNAQQFATMPCQLTQQSQQLQGQIDGHCQNMQALMEHQMVQIRGLLSKLHLSGFPKYSATVANCAACAENASHGRRGRGAHILHGERGRLPCELWQGGRDHWRLYWNRLGHGGRIAEVRRVWYRDHGWPRLAEASGSHGGLEGENAKPHLAGAVEIFATGFGIPAISPLLGLAMGLAMDQCSFKEAFYGLNIELHTLILNAGVMALPQRKQTEDGYEYQFGVNHLGHFLLTNLLIDKLALSGTERDPARVIALSSSAHQIPSKLLKGDLGDLQSDEYTPWGAYGQSKLANLLFSYELDRRCRAKGLRVVSNALHPGVVNTELFRYAGPSPDLLGLIPVENLTKPLLRYVLKTPEDGAKTSVLLATQPEGKLSGRYWQDGRPTASVDFDPLSDLPAAAKEMLPFRPKFTSYDPKIWEELWNESEILVGLRPEDVMVL</sequence>
<dbReference type="SUPFAM" id="SSF51735">
    <property type="entry name" value="NAD(P)-binding Rossmann-fold domains"/>
    <property type="match status" value="1"/>
</dbReference>
<comment type="caution">
    <text evidence="4">The sequence shown here is derived from an EMBL/GenBank/DDBJ whole genome shotgun (WGS) entry which is preliminary data.</text>
</comment>
<protein>
    <submittedName>
        <fullName evidence="5">Short-chain dehydrogenase TIC 32 A, chloroplastic (Pod-specific dehydrogenase SAC25) (Translocon at the inner envelope membrane of chloroplasts 32 A) (BnTIC32A)</fullName>
    </submittedName>
</protein>
<dbReference type="EMBL" id="CAMXCT020002301">
    <property type="protein sequence ID" value="CAL1150541.1"/>
    <property type="molecule type" value="Genomic_DNA"/>
</dbReference>
<dbReference type="OrthoDB" id="1274115at2759"/>
<dbReference type="PANTHER" id="PTHR24320:SF227">
    <property type="entry name" value="RETINOL DEHYDROGENASE 11"/>
    <property type="match status" value="1"/>
</dbReference>
<keyword evidence="2" id="KW-0560">Oxidoreductase</keyword>
<evidence type="ECO:0000256" key="3">
    <source>
        <dbReference type="SAM" id="Coils"/>
    </source>
</evidence>
<proteinExistence type="inferred from homology"/>
<keyword evidence="6" id="KW-1185">Reference proteome</keyword>
<evidence type="ECO:0000256" key="1">
    <source>
        <dbReference type="ARBA" id="ARBA00006484"/>
    </source>
</evidence>
<dbReference type="GO" id="GO:0016491">
    <property type="term" value="F:oxidoreductase activity"/>
    <property type="evidence" value="ECO:0007669"/>
    <property type="project" value="UniProtKB-KW"/>
</dbReference>
<evidence type="ECO:0000256" key="2">
    <source>
        <dbReference type="ARBA" id="ARBA00023002"/>
    </source>
</evidence>
<feature type="coiled-coil region" evidence="3">
    <location>
        <begin position="196"/>
        <end position="223"/>
    </location>
</feature>
<dbReference type="Gene3D" id="3.40.50.720">
    <property type="entry name" value="NAD(P)-binding Rossmann-like Domain"/>
    <property type="match status" value="1"/>
</dbReference>
<organism evidence="4">
    <name type="scientific">Cladocopium goreaui</name>
    <dbReference type="NCBI Taxonomy" id="2562237"/>
    <lineage>
        <taxon>Eukaryota</taxon>
        <taxon>Sar</taxon>
        <taxon>Alveolata</taxon>
        <taxon>Dinophyceae</taxon>
        <taxon>Suessiales</taxon>
        <taxon>Symbiodiniaceae</taxon>
        <taxon>Cladocopium</taxon>
    </lineage>
</organism>
<dbReference type="EMBL" id="CAMXCT010002301">
    <property type="protein sequence ID" value="CAI3997166.1"/>
    <property type="molecule type" value="Genomic_DNA"/>
</dbReference>
<reference evidence="4" key="1">
    <citation type="submission" date="2022-10" db="EMBL/GenBank/DDBJ databases">
        <authorList>
            <person name="Chen Y."/>
            <person name="Dougan E. K."/>
            <person name="Chan C."/>
            <person name="Rhodes N."/>
            <person name="Thang M."/>
        </authorList>
    </citation>
    <scope>NUCLEOTIDE SEQUENCE</scope>
</reference>
<accession>A0A9P1CVQ0</accession>
<comment type="similarity">
    <text evidence="1">Belongs to the short-chain dehydrogenases/reductases (SDR) family.</text>
</comment>
<dbReference type="InterPro" id="IPR036291">
    <property type="entry name" value="NAD(P)-bd_dom_sf"/>
</dbReference>
<evidence type="ECO:0000313" key="4">
    <source>
        <dbReference type="EMBL" id="CAI3997166.1"/>
    </source>
</evidence>
<dbReference type="Proteomes" id="UP001152797">
    <property type="component" value="Unassembled WGS sequence"/>
</dbReference>
<dbReference type="PANTHER" id="PTHR24320">
    <property type="entry name" value="RETINOL DEHYDROGENASE"/>
    <property type="match status" value="1"/>
</dbReference>
<reference evidence="5 6" key="2">
    <citation type="submission" date="2024-05" db="EMBL/GenBank/DDBJ databases">
        <authorList>
            <person name="Chen Y."/>
            <person name="Shah S."/>
            <person name="Dougan E. K."/>
            <person name="Thang M."/>
            <person name="Chan C."/>
        </authorList>
    </citation>
    <scope>NUCLEOTIDE SEQUENCE [LARGE SCALE GENOMIC DNA]</scope>
</reference>
<evidence type="ECO:0000313" key="5">
    <source>
        <dbReference type="EMBL" id="CAL4784478.1"/>
    </source>
</evidence>
<name>A0A9P1CVQ0_9DINO</name>
<dbReference type="EMBL" id="CAMXCT030002301">
    <property type="protein sequence ID" value="CAL4784478.1"/>
    <property type="molecule type" value="Genomic_DNA"/>
</dbReference>